<name>A0AAE0W1R1_9BIVA</name>
<evidence type="ECO:0000313" key="2">
    <source>
        <dbReference type="Proteomes" id="UP001195483"/>
    </source>
</evidence>
<protein>
    <submittedName>
        <fullName evidence="1">Uncharacterized protein</fullName>
    </submittedName>
</protein>
<comment type="caution">
    <text evidence="1">The sequence shown here is derived from an EMBL/GenBank/DDBJ whole genome shotgun (WGS) entry which is preliminary data.</text>
</comment>
<gene>
    <name evidence="1" type="ORF">CHS0354_001067</name>
</gene>
<reference evidence="1" key="1">
    <citation type="journal article" date="2021" name="Genome Biol. Evol.">
        <title>A High-Quality Reference Genome for a Parasitic Bivalve with Doubly Uniparental Inheritance (Bivalvia: Unionida).</title>
        <authorList>
            <person name="Smith C.H."/>
        </authorList>
    </citation>
    <scope>NUCLEOTIDE SEQUENCE</scope>
    <source>
        <strain evidence="1">CHS0354</strain>
    </source>
</reference>
<reference evidence="1" key="3">
    <citation type="submission" date="2023-05" db="EMBL/GenBank/DDBJ databases">
        <authorList>
            <person name="Smith C.H."/>
        </authorList>
    </citation>
    <scope>NUCLEOTIDE SEQUENCE</scope>
    <source>
        <strain evidence="1">CHS0354</strain>
        <tissue evidence="1">Mantle</tissue>
    </source>
</reference>
<accession>A0AAE0W1R1</accession>
<dbReference type="Proteomes" id="UP001195483">
    <property type="component" value="Unassembled WGS sequence"/>
</dbReference>
<sequence>MNGINLRYKTIEDPDFSISIKLRDFIFFKNVAFCQQSMWRAVMLIWSVEAAEVVDSLIPMIKIIEKQV</sequence>
<organism evidence="1 2">
    <name type="scientific">Potamilus streckersoni</name>
    <dbReference type="NCBI Taxonomy" id="2493646"/>
    <lineage>
        <taxon>Eukaryota</taxon>
        <taxon>Metazoa</taxon>
        <taxon>Spiralia</taxon>
        <taxon>Lophotrochozoa</taxon>
        <taxon>Mollusca</taxon>
        <taxon>Bivalvia</taxon>
        <taxon>Autobranchia</taxon>
        <taxon>Heteroconchia</taxon>
        <taxon>Palaeoheterodonta</taxon>
        <taxon>Unionida</taxon>
        <taxon>Unionoidea</taxon>
        <taxon>Unionidae</taxon>
        <taxon>Ambleminae</taxon>
        <taxon>Lampsilini</taxon>
        <taxon>Potamilus</taxon>
    </lineage>
</organism>
<evidence type="ECO:0000313" key="1">
    <source>
        <dbReference type="EMBL" id="KAK3598246.1"/>
    </source>
</evidence>
<keyword evidence="2" id="KW-1185">Reference proteome</keyword>
<proteinExistence type="predicted"/>
<reference evidence="1" key="2">
    <citation type="journal article" date="2021" name="Genome Biol. Evol.">
        <title>Developing a high-quality reference genome for a parasitic bivalve with doubly uniparental inheritance (Bivalvia: Unionida).</title>
        <authorList>
            <person name="Smith C.H."/>
        </authorList>
    </citation>
    <scope>NUCLEOTIDE SEQUENCE</scope>
    <source>
        <strain evidence="1">CHS0354</strain>
        <tissue evidence="1">Mantle</tissue>
    </source>
</reference>
<dbReference type="EMBL" id="JAEAOA010000111">
    <property type="protein sequence ID" value="KAK3598246.1"/>
    <property type="molecule type" value="Genomic_DNA"/>
</dbReference>
<dbReference type="AlphaFoldDB" id="A0AAE0W1R1"/>